<proteinExistence type="predicted"/>
<dbReference type="Pfam" id="PF13188">
    <property type="entry name" value="PAS_8"/>
    <property type="match status" value="1"/>
</dbReference>
<dbReference type="KEGG" id="schy:GVO57_06095"/>
<dbReference type="InterPro" id="IPR036388">
    <property type="entry name" value="WH-like_DNA-bd_sf"/>
</dbReference>
<dbReference type="SUPFAM" id="SSF46894">
    <property type="entry name" value="C-terminal effector domain of the bipartite response regulators"/>
    <property type="match status" value="1"/>
</dbReference>
<dbReference type="Gene3D" id="1.10.10.10">
    <property type="entry name" value="Winged helix-like DNA-binding domain superfamily/Winged helix DNA-binding domain"/>
    <property type="match status" value="1"/>
</dbReference>
<dbReference type="InterPro" id="IPR016032">
    <property type="entry name" value="Sig_transdc_resp-reg_C-effctor"/>
</dbReference>
<name>A0A7Z2NVB6_9SPHN</name>
<dbReference type="RefSeq" id="WP_160592414.1">
    <property type="nucleotide sequence ID" value="NZ_CP047895.1"/>
</dbReference>
<dbReference type="InterPro" id="IPR000014">
    <property type="entry name" value="PAS"/>
</dbReference>
<dbReference type="InterPro" id="IPR000792">
    <property type="entry name" value="Tscrpt_reg_LuxR_C"/>
</dbReference>
<dbReference type="GO" id="GO:0003677">
    <property type="term" value="F:DNA binding"/>
    <property type="evidence" value="ECO:0007669"/>
    <property type="project" value="InterPro"/>
</dbReference>
<evidence type="ECO:0000313" key="2">
    <source>
        <dbReference type="EMBL" id="QHL90486.1"/>
    </source>
</evidence>
<dbReference type="GO" id="GO:0006355">
    <property type="term" value="P:regulation of DNA-templated transcription"/>
    <property type="evidence" value="ECO:0007669"/>
    <property type="project" value="InterPro"/>
</dbReference>
<dbReference type="Proteomes" id="UP000464468">
    <property type="component" value="Chromosome"/>
</dbReference>
<reference evidence="2 3" key="1">
    <citation type="submission" date="2020-01" db="EMBL/GenBank/DDBJ databases">
        <title>Sphingomonas sp. C33 whole genome sequece.</title>
        <authorList>
            <person name="Park C."/>
        </authorList>
    </citation>
    <scope>NUCLEOTIDE SEQUENCE [LARGE SCALE GENOMIC DNA]</scope>
    <source>
        <strain evidence="2 3">C33</strain>
    </source>
</reference>
<protein>
    <submittedName>
        <fullName evidence="2">PAS domain-containing protein</fullName>
    </submittedName>
</protein>
<accession>A0A7Z2NVB6</accession>
<dbReference type="EMBL" id="CP047895">
    <property type="protein sequence ID" value="QHL90486.1"/>
    <property type="molecule type" value="Genomic_DNA"/>
</dbReference>
<keyword evidence="3" id="KW-1185">Reference proteome</keyword>
<feature type="domain" description="HTH luxR-type" evidence="1">
    <location>
        <begin position="323"/>
        <end position="380"/>
    </location>
</feature>
<dbReference type="AlphaFoldDB" id="A0A7Z2NVB6"/>
<dbReference type="Gene3D" id="3.30.450.20">
    <property type="entry name" value="PAS domain"/>
    <property type="match status" value="1"/>
</dbReference>
<organism evidence="2 3">
    <name type="scientific">Sphingomonas changnyeongensis</name>
    <dbReference type="NCBI Taxonomy" id="2698679"/>
    <lineage>
        <taxon>Bacteria</taxon>
        <taxon>Pseudomonadati</taxon>
        <taxon>Pseudomonadota</taxon>
        <taxon>Alphaproteobacteria</taxon>
        <taxon>Sphingomonadales</taxon>
        <taxon>Sphingomonadaceae</taxon>
        <taxon>Sphingomonas</taxon>
    </lineage>
</organism>
<gene>
    <name evidence="2" type="ORF">GVO57_06095</name>
</gene>
<evidence type="ECO:0000313" key="3">
    <source>
        <dbReference type="Proteomes" id="UP000464468"/>
    </source>
</evidence>
<sequence length="399" mass="42176">MDTACNLPSAAASCPDGIPDGFQSTLNARAGWRDFLSGLGIKAAVISCETSGACEPGGACAGRYLYIIGLDELQQDARRAASLIGLAERIWHEFPGSPFTSFTLPLIQIVRPEARLWQTPSVQPGSAETSQLLARFAYGAVIRAAGPGGALAGLLLRTADAGPFTAAVERQVLDAIPLFQDAALASAESSHRGRQLARLTAMFDQVSVAMILTDQAGTVLFANESAREMLAGRGFVVQAANGRIACPRQGQTNALREAIRRACGTPGGDGAHSCFRIGDPVDDWRLAVVVPGSPTLAPAADGCAMLLILDPHRPDTPGEMLGALGLLPSEQRFLQAFLATDSLSDAARRIGLTEETARTYLKRVRNKLGVHRQLELARLVYGLAPPIRSAAILAMEQGR</sequence>
<dbReference type="SMART" id="SM00421">
    <property type="entry name" value="HTH_LUXR"/>
    <property type="match status" value="1"/>
</dbReference>
<evidence type="ECO:0000259" key="1">
    <source>
        <dbReference type="SMART" id="SM00421"/>
    </source>
</evidence>